<evidence type="ECO:0000313" key="1">
    <source>
        <dbReference type="EMBL" id="UTY38246.1"/>
    </source>
</evidence>
<accession>A0ABY5HYT2</accession>
<organism evidence="1 2">
    <name type="scientific">Allocoprobacillus halotolerans</name>
    <dbReference type="NCBI Taxonomy" id="2944914"/>
    <lineage>
        <taxon>Bacteria</taxon>
        <taxon>Bacillati</taxon>
        <taxon>Bacillota</taxon>
        <taxon>Erysipelotrichia</taxon>
        <taxon>Erysipelotrichales</taxon>
        <taxon>Erysipelotrichaceae</taxon>
        <taxon>Allocoprobacillus</taxon>
    </lineage>
</organism>
<dbReference type="RefSeq" id="WP_290138464.1">
    <property type="nucleotide sequence ID" value="NZ_CP101620.1"/>
</dbReference>
<protein>
    <submittedName>
        <fullName evidence="1">Uncharacterized protein</fullName>
    </submittedName>
</protein>
<reference evidence="1" key="1">
    <citation type="submission" date="2022-07" db="EMBL/GenBank/DDBJ databases">
        <title>Faecal culturing of patients with breast cancer.</title>
        <authorList>
            <person name="Teng N.M.Y."/>
            <person name="Kiu R."/>
            <person name="Evans R."/>
            <person name="Baker D.J."/>
            <person name="Zenner C."/>
            <person name="Robinson S.D."/>
            <person name="Hall L.J."/>
        </authorList>
    </citation>
    <scope>NUCLEOTIDE SEQUENCE</scope>
    <source>
        <strain evidence="1">LH1062</strain>
    </source>
</reference>
<proteinExistence type="predicted"/>
<name>A0ABY5HYT2_9FIRM</name>
<gene>
    <name evidence="1" type="ORF">NMU03_11220</name>
</gene>
<keyword evidence="2" id="KW-1185">Reference proteome</keyword>
<dbReference type="Proteomes" id="UP001060112">
    <property type="component" value="Chromosome"/>
</dbReference>
<sequence>MDYKKMIVDGITYNLITDEELEKIKHIEFFKNESKRIFNDVESTSISFDTFEERFKKDMDYKIRISDYTEEKIYSIADY</sequence>
<dbReference type="EMBL" id="CP101620">
    <property type="protein sequence ID" value="UTY38246.1"/>
    <property type="molecule type" value="Genomic_DNA"/>
</dbReference>
<evidence type="ECO:0000313" key="2">
    <source>
        <dbReference type="Proteomes" id="UP001060112"/>
    </source>
</evidence>